<dbReference type="SUPFAM" id="SSF103473">
    <property type="entry name" value="MFS general substrate transporter"/>
    <property type="match status" value="1"/>
</dbReference>
<feature type="transmembrane region" description="Helical" evidence="7">
    <location>
        <begin position="118"/>
        <end position="136"/>
    </location>
</feature>
<feature type="compositionally biased region" description="Low complexity" evidence="6">
    <location>
        <begin position="7"/>
        <end position="16"/>
    </location>
</feature>
<evidence type="ECO:0000256" key="1">
    <source>
        <dbReference type="ARBA" id="ARBA00004141"/>
    </source>
</evidence>
<dbReference type="AlphaFoldDB" id="A2EFC7"/>
<keyword evidence="4 7" id="KW-1133">Transmembrane helix</keyword>
<dbReference type="Gene3D" id="1.20.1250.20">
    <property type="entry name" value="MFS general substrate transporter like domains"/>
    <property type="match status" value="1"/>
</dbReference>
<keyword evidence="2" id="KW-0813">Transport</keyword>
<evidence type="ECO:0000256" key="4">
    <source>
        <dbReference type="ARBA" id="ARBA00022989"/>
    </source>
</evidence>
<evidence type="ECO:0000313" key="8">
    <source>
        <dbReference type="EMBL" id="EAY08624.1"/>
    </source>
</evidence>
<dbReference type="RefSeq" id="XP_001320847.1">
    <property type="nucleotide sequence ID" value="XM_001320812.1"/>
</dbReference>
<dbReference type="Proteomes" id="UP000001542">
    <property type="component" value="Unassembled WGS sequence"/>
</dbReference>
<dbReference type="EMBL" id="DS113374">
    <property type="protein sequence ID" value="EAY08624.1"/>
    <property type="molecule type" value="Genomic_DNA"/>
</dbReference>
<dbReference type="GO" id="GO:0016020">
    <property type="term" value="C:membrane"/>
    <property type="evidence" value="ECO:0000318"/>
    <property type="project" value="GO_Central"/>
</dbReference>
<dbReference type="InParanoid" id="A2EFC7"/>
<feature type="transmembrane region" description="Helical" evidence="7">
    <location>
        <begin position="222"/>
        <end position="243"/>
    </location>
</feature>
<dbReference type="eggNOG" id="KOG0637">
    <property type="taxonomic scope" value="Eukaryota"/>
</dbReference>
<evidence type="ECO:0000256" key="3">
    <source>
        <dbReference type="ARBA" id="ARBA00022692"/>
    </source>
</evidence>
<reference evidence="8" key="1">
    <citation type="submission" date="2006-10" db="EMBL/GenBank/DDBJ databases">
        <authorList>
            <person name="Amadeo P."/>
            <person name="Zhao Q."/>
            <person name="Wortman J."/>
            <person name="Fraser-Liggett C."/>
            <person name="Carlton J."/>
        </authorList>
    </citation>
    <scope>NUCLEOTIDE SEQUENCE</scope>
    <source>
        <strain evidence="8">G3</strain>
    </source>
</reference>
<dbReference type="VEuPathDB" id="TrichDB:TVAG_239840"/>
<feature type="transmembrane region" description="Helical" evidence="7">
    <location>
        <begin position="44"/>
        <end position="66"/>
    </location>
</feature>
<dbReference type="FunFam" id="1.20.1250.20:FF:000531">
    <property type="entry name" value="Major Facilitator Superfamily protein"/>
    <property type="match status" value="1"/>
</dbReference>
<evidence type="ECO:0000256" key="5">
    <source>
        <dbReference type="ARBA" id="ARBA00023136"/>
    </source>
</evidence>
<comment type="subcellular location">
    <subcellularLocation>
        <location evidence="1">Membrane</location>
        <topology evidence="1">Multi-pass membrane protein</topology>
    </subcellularLocation>
</comment>
<evidence type="ECO:0000256" key="2">
    <source>
        <dbReference type="ARBA" id="ARBA00022448"/>
    </source>
</evidence>
<feature type="region of interest" description="Disordered" evidence="6">
    <location>
        <begin position="1"/>
        <end position="26"/>
    </location>
</feature>
<dbReference type="PANTHER" id="PTHR19432:SF26">
    <property type="entry name" value="MAJOR FACILITATOR SUPERFAMILY (MFS) PROFILE DOMAIN-CONTAINING PROTEIN"/>
    <property type="match status" value="1"/>
</dbReference>
<dbReference type="OMA" id="VSMRGYR"/>
<accession>A2EFC7</accession>
<evidence type="ECO:0000256" key="6">
    <source>
        <dbReference type="SAM" id="MobiDB-lite"/>
    </source>
</evidence>
<dbReference type="Pfam" id="PF07690">
    <property type="entry name" value="MFS_1"/>
    <property type="match status" value="1"/>
</dbReference>
<feature type="transmembrane region" description="Helical" evidence="7">
    <location>
        <begin position="189"/>
        <end position="210"/>
    </location>
</feature>
<sequence length="488" mass="53701">MAPVTDTNNTANETAEQAVPSPVVKEAPEDSEWVPLAKRDKISIWRIFGICASMFGFQTVFTVVFGLLSPIMDSAEIAIPQVYRSWIYLIGPLAGFICQPLVGFYSDGLHAKIGRRRPFIITGAIGSIIGFLFLYFCREIGRGISKSNPRPGSIVFLIIALLLDFISVNLLQAPARTIIADLIPKSQQVLGNSIAAVLLGLAQVFSNFIGGFNAAKHTSLNYQQLVIICGIVFIIVSVTITVFTAHEEQFTDELVRPNPFVAIFRQFKAMPKPFWRIAIVYFFSWMGYTEFNNECSSYVGTDIYKLRGKDYDEGVRFGLIIIGVSSILVMIWSFVQDMVIKCIGLKISYALSQIIEGVCLIPIFFIHNKWAALCLLTPLGIACSVFNSIPYAIVGMCSKNEEMGTLMGILNIFVVVGQQLANWIIGSGIGAATHGKKGPLLGSGCVFAFIAAILCFWIIVPEQKPESLDFDEDKNDLPAEKNDDAVEP</sequence>
<keyword evidence="9" id="KW-1185">Reference proteome</keyword>
<keyword evidence="5 7" id="KW-0472">Membrane</keyword>
<name>A2EFC7_TRIV3</name>
<dbReference type="InterPro" id="IPR011701">
    <property type="entry name" value="MFS"/>
</dbReference>
<dbReference type="FunCoup" id="A2EFC7">
    <property type="interactions" value="103"/>
</dbReference>
<dbReference type="SMR" id="A2EFC7"/>
<dbReference type="OrthoDB" id="28755at2759"/>
<dbReference type="InterPro" id="IPR036259">
    <property type="entry name" value="MFS_trans_sf"/>
</dbReference>
<dbReference type="VEuPathDB" id="TrichDB:TVAGG3_0430810"/>
<feature type="transmembrane region" description="Helical" evidence="7">
    <location>
        <begin position="315"/>
        <end position="335"/>
    </location>
</feature>
<feature type="region of interest" description="Disordered" evidence="6">
    <location>
        <begin position="468"/>
        <end position="488"/>
    </location>
</feature>
<feature type="compositionally biased region" description="Basic and acidic residues" evidence="6">
    <location>
        <begin position="475"/>
        <end position="488"/>
    </location>
</feature>
<dbReference type="GO" id="GO:0008506">
    <property type="term" value="F:sucrose:proton symporter activity"/>
    <property type="evidence" value="ECO:0000318"/>
    <property type="project" value="GO_Central"/>
</dbReference>
<organism evidence="8 9">
    <name type="scientific">Trichomonas vaginalis (strain ATCC PRA-98 / G3)</name>
    <dbReference type="NCBI Taxonomy" id="412133"/>
    <lineage>
        <taxon>Eukaryota</taxon>
        <taxon>Metamonada</taxon>
        <taxon>Parabasalia</taxon>
        <taxon>Trichomonadida</taxon>
        <taxon>Trichomonadidae</taxon>
        <taxon>Trichomonas</taxon>
    </lineage>
</organism>
<dbReference type="KEGG" id="tva:4766528"/>
<proteinExistence type="predicted"/>
<feature type="transmembrane region" description="Helical" evidence="7">
    <location>
        <begin position="86"/>
        <end position="106"/>
    </location>
</feature>
<evidence type="ECO:0000313" key="9">
    <source>
        <dbReference type="Proteomes" id="UP000001542"/>
    </source>
</evidence>
<reference evidence="8" key="2">
    <citation type="journal article" date="2007" name="Science">
        <title>Draft genome sequence of the sexually transmitted pathogen Trichomonas vaginalis.</title>
        <authorList>
            <person name="Carlton J.M."/>
            <person name="Hirt R.P."/>
            <person name="Silva J.C."/>
            <person name="Delcher A.L."/>
            <person name="Schatz M."/>
            <person name="Zhao Q."/>
            <person name="Wortman J.R."/>
            <person name="Bidwell S.L."/>
            <person name="Alsmark U.C.M."/>
            <person name="Besteiro S."/>
            <person name="Sicheritz-Ponten T."/>
            <person name="Noel C.J."/>
            <person name="Dacks J.B."/>
            <person name="Foster P.G."/>
            <person name="Simillion C."/>
            <person name="Van de Peer Y."/>
            <person name="Miranda-Saavedra D."/>
            <person name="Barton G.J."/>
            <person name="Westrop G.D."/>
            <person name="Mueller S."/>
            <person name="Dessi D."/>
            <person name="Fiori P.L."/>
            <person name="Ren Q."/>
            <person name="Paulsen I."/>
            <person name="Zhang H."/>
            <person name="Bastida-Corcuera F.D."/>
            <person name="Simoes-Barbosa A."/>
            <person name="Brown M.T."/>
            <person name="Hayes R.D."/>
            <person name="Mukherjee M."/>
            <person name="Okumura C.Y."/>
            <person name="Schneider R."/>
            <person name="Smith A.J."/>
            <person name="Vanacova S."/>
            <person name="Villalvazo M."/>
            <person name="Haas B.J."/>
            <person name="Pertea M."/>
            <person name="Feldblyum T.V."/>
            <person name="Utterback T.R."/>
            <person name="Shu C.L."/>
            <person name="Osoegawa K."/>
            <person name="de Jong P.J."/>
            <person name="Hrdy I."/>
            <person name="Horvathova L."/>
            <person name="Zubacova Z."/>
            <person name="Dolezal P."/>
            <person name="Malik S.B."/>
            <person name="Logsdon J.M. Jr."/>
            <person name="Henze K."/>
            <person name="Gupta A."/>
            <person name="Wang C.C."/>
            <person name="Dunne R.L."/>
            <person name="Upcroft J.A."/>
            <person name="Upcroft P."/>
            <person name="White O."/>
            <person name="Salzberg S.L."/>
            <person name="Tang P."/>
            <person name="Chiu C.-H."/>
            <person name="Lee Y.-S."/>
            <person name="Embley T.M."/>
            <person name="Coombs G.H."/>
            <person name="Mottram J.C."/>
            <person name="Tachezy J."/>
            <person name="Fraser-Liggett C.M."/>
            <person name="Johnson P.J."/>
        </authorList>
    </citation>
    <scope>NUCLEOTIDE SEQUENCE [LARGE SCALE GENOMIC DNA]</scope>
    <source>
        <strain evidence="8">G3</strain>
    </source>
</reference>
<feature type="transmembrane region" description="Helical" evidence="7">
    <location>
        <begin position="347"/>
        <end position="364"/>
    </location>
</feature>
<protein>
    <submittedName>
        <fullName evidence="8">Major Facilitator Superfamily protein</fullName>
    </submittedName>
</protein>
<dbReference type="PANTHER" id="PTHR19432">
    <property type="entry name" value="SUGAR TRANSPORTER"/>
    <property type="match status" value="1"/>
</dbReference>
<feature type="transmembrane region" description="Helical" evidence="7">
    <location>
        <begin position="440"/>
        <end position="460"/>
    </location>
</feature>
<keyword evidence="3 7" id="KW-0812">Transmembrane</keyword>
<feature type="transmembrane region" description="Helical" evidence="7">
    <location>
        <begin position="151"/>
        <end position="168"/>
    </location>
</feature>
<evidence type="ECO:0000256" key="7">
    <source>
        <dbReference type="SAM" id="Phobius"/>
    </source>
</evidence>
<feature type="transmembrane region" description="Helical" evidence="7">
    <location>
        <begin position="370"/>
        <end position="394"/>
    </location>
</feature>
<gene>
    <name evidence="8" type="ORF">TVAG_239840</name>
</gene>
<feature type="transmembrane region" description="Helical" evidence="7">
    <location>
        <begin position="406"/>
        <end position="425"/>
    </location>
</feature>